<gene>
    <name evidence="31" type="ORF">DNTS_016952</name>
</gene>
<evidence type="ECO:0000256" key="19">
    <source>
        <dbReference type="ARBA" id="ARBA00023242"/>
    </source>
</evidence>
<dbReference type="SMART" id="SM00608">
    <property type="entry name" value="ACR"/>
    <property type="match status" value="1"/>
</dbReference>
<evidence type="ECO:0000259" key="27">
    <source>
        <dbReference type="PROSITE" id="PS50207"/>
    </source>
</evidence>
<reference evidence="31 32" key="1">
    <citation type="journal article" date="2019" name="Sci. Data">
        <title>Hybrid genome assembly and annotation of Danionella translucida.</title>
        <authorList>
            <person name="Kadobianskyi M."/>
            <person name="Schulze L."/>
            <person name="Schuelke M."/>
            <person name="Judkewitz B."/>
        </authorList>
    </citation>
    <scope>NUCLEOTIDE SEQUENCE [LARGE SCALE GENOMIC DNA]</scope>
    <source>
        <strain evidence="31 32">Bolton</strain>
    </source>
</reference>
<feature type="region of interest" description="Disordered" evidence="25">
    <location>
        <begin position="242"/>
        <end position="264"/>
    </location>
</feature>
<dbReference type="InterPro" id="IPR006586">
    <property type="entry name" value="ADAM_Cys-rich"/>
</dbReference>
<sequence>PPGVDPVRDAGSGLVPNGTIPITPRGSSPELPGEPEAPSPNEPGFGKAARCLMTAAVTTTMAPHPALHLARVLAVLLTSAAAAGGQLLSTVAPHDSQLTHTFPSRLVFRLNEATESALHQLDTRTRSSDSQDVHLAQVSFQLQAFGTHFILDLTLNNELLSSDYVELHYERGERVQWKGGEHCYYHGRIRGKEDSRVALSTCEGLNGVFDDGSYMYTIEPLRDAHGADGRARPHVLHRMLMLRENTTTPDKDSEGDSSRRRTKRAIPRNMFEEMRYIELMIVTDHNMFRRQKTKQHTRNYAKSVVNVVDAIFKEHLNTRVVLVGMEIWTERDLIPLGVNPFQMLRDFSRYRQKEIKQNADAVHLFTNVTFHYSRSNVAYFGGICSVSRGVGVIEYGSSLTRALLLSQSLAQNLGIQWDPLLKRKECGCENSWLGCIMEDTGVQHPRSFSKCSVAGFREFLLKGGGSCLFNKPTKLFEETECGNGYVEPGEECDCGPRDECYRDCCKKCSLSNGAHCSDGPCCNNTCLFYPRGITCRFAVNDCDISETCSGDSGLAVSSEKFCYEKLNTEGSEKGSCGRDGDQWIQCGKHDVFCGYLLCTNIGEAPRIGVMKGEITETSFNHQGRLMDCSGGHVLLEDQTDLGYVGDGTPCGPSMMCLDRKCLPIQHLNLSSCPSGPKGHVCSRPSATNLIIGSIAGAILVAAIVLGGTGWGFKNVKRRGYDPNASAIYYCNNLNGWCEVLFSAEVNLSHPEDRSFGSFLTRAMAESLDFQAQLLTVQNSLSDEELQALLFLCSDHISSRELSTVSSGCKLLDLLQTRDLLTPDDTSLLTELLSTIRRHSLVRELSGQSNGSAEHRRHISRYRNIKFLLKQTLTRRKLEKELTLLQLFLEMEKEALLDEDNLDFLEKILVKAFPSLQKQIIQYKAERLNEALVSLETEESSFPAEEPSLPVSPLSAELMEREVDGFRLAEDLSQSVDFSSGTESSCLNRAVKPLNLKLSLKAFNQMNLKKGERTFQTERRFSTHDLHVEQYVMSAERRGLCVIFNNYDFSECSLPNREGTHIDRDRLERVFFWLGFEVLIREDCTRGGLLRELEDLAARDHTLFDCFVCCVLSHGRVKGILGVDGLIVSFQDLMSTLGPLKCPSLQHKPKLFFIQACRGDREQRPVCGRSVNREGEELSSDAAVPQDSTPEAADFLLAMSTVPHYVSFRDRAKGSWFIQTLCHNLTQLVPRDVDLLSILTKVNADVSRKTDKSGLRKQMPQPEFTLTKTLVFPRPSTLPPLD</sequence>
<keyword evidence="15" id="KW-0472">Membrane</keyword>
<evidence type="ECO:0000259" key="29">
    <source>
        <dbReference type="PROSITE" id="PS50214"/>
    </source>
</evidence>
<evidence type="ECO:0000256" key="13">
    <source>
        <dbReference type="ARBA" id="ARBA00022807"/>
    </source>
</evidence>
<dbReference type="InterPro" id="IPR029030">
    <property type="entry name" value="Caspase-like_dom_sf"/>
</dbReference>
<dbReference type="InterPro" id="IPR002870">
    <property type="entry name" value="Peptidase_M12B_N"/>
</dbReference>
<dbReference type="FunFam" id="3.40.50.1460:FF:000008">
    <property type="entry name" value="caspase-8 isoform X1"/>
    <property type="match status" value="1"/>
</dbReference>
<dbReference type="GO" id="GO:0005634">
    <property type="term" value="C:nucleus"/>
    <property type="evidence" value="ECO:0007669"/>
    <property type="project" value="UniProtKB-SubCell"/>
</dbReference>
<dbReference type="SUPFAM" id="SSF47986">
    <property type="entry name" value="DEATH domain"/>
    <property type="match status" value="2"/>
</dbReference>
<dbReference type="PANTHER" id="PTHR11905">
    <property type="entry name" value="ADAM A DISINTEGRIN AND METALLOPROTEASE DOMAIN"/>
    <property type="match status" value="1"/>
</dbReference>
<keyword evidence="17" id="KW-1015">Disulfide bond</keyword>
<dbReference type="InterPro" id="IPR001309">
    <property type="entry name" value="Pept_C14_p20"/>
</dbReference>
<evidence type="ECO:0000259" key="26">
    <source>
        <dbReference type="PROSITE" id="PS50168"/>
    </source>
</evidence>
<dbReference type="SMART" id="SM00031">
    <property type="entry name" value="DED"/>
    <property type="match status" value="2"/>
</dbReference>
<dbReference type="Gene3D" id="3.40.50.1460">
    <property type="match status" value="1"/>
</dbReference>
<dbReference type="CDD" id="cd00032">
    <property type="entry name" value="CASc"/>
    <property type="match status" value="1"/>
</dbReference>
<dbReference type="InterPro" id="IPR011600">
    <property type="entry name" value="Pept_C14_caspase"/>
</dbReference>
<keyword evidence="7" id="KW-0645">Protease</keyword>
<evidence type="ECO:0000313" key="31">
    <source>
        <dbReference type="EMBL" id="TRY88877.1"/>
    </source>
</evidence>
<dbReference type="CDD" id="cd04269">
    <property type="entry name" value="ZnMc_adamalysin_II_like"/>
    <property type="match status" value="1"/>
</dbReference>
<dbReference type="FunFam" id="3.40.390.10:FF:000014">
    <property type="entry name" value="disintegrin and metalloproteinase domain-containing protein 11"/>
    <property type="match status" value="1"/>
</dbReference>
<keyword evidence="13" id="KW-0788">Thiol protease</keyword>
<evidence type="ECO:0000256" key="12">
    <source>
        <dbReference type="ARBA" id="ARBA00022801"/>
    </source>
</evidence>
<dbReference type="GO" id="GO:0042734">
    <property type="term" value="C:presynaptic membrane"/>
    <property type="evidence" value="ECO:0007669"/>
    <property type="project" value="TreeGrafter"/>
</dbReference>
<feature type="region of interest" description="Disordered" evidence="25">
    <location>
        <begin position="1"/>
        <end position="46"/>
    </location>
</feature>
<proteinExistence type="inferred from homology"/>
<evidence type="ECO:0000256" key="23">
    <source>
        <dbReference type="PROSITE-ProRule" id="PRU00276"/>
    </source>
</evidence>
<dbReference type="GO" id="GO:0006508">
    <property type="term" value="P:proteolysis"/>
    <property type="evidence" value="ECO:0007669"/>
    <property type="project" value="UniProtKB-KW"/>
</dbReference>
<protein>
    <recommendedName>
        <fullName evidence="22">Caspase-8</fullName>
        <ecNumber evidence="21">3.4.22.61</ecNumber>
    </recommendedName>
</protein>
<dbReference type="InterPro" id="IPR034027">
    <property type="entry name" value="Reprolysin_adamalysin"/>
</dbReference>
<dbReference type="PROSITE" id="PS50168">
    <property type="entry name" value="DED"/>
    <property type="match status" value="2"/>
</dbReference>
<keyword evidence="11" id="KW-0677">Repeat</keyword>
<dbReference type="Gene3D" id="1.10.533.10">
    <property type="entry name" value="Death Domain, Fas"/>
    <property type="match status" value="2"/>
</dbReference>
<evidence type="ECO:0000256" key="3">
    <source>
        <dbReference type="ARBA" id="ARBA00004496"/>
    </source>
</evidence>
<dbReference type="Pfam" id="PF01421">
    <property type="entry name" value="Reprolysin"/>
    <property type="match status" value="1"/>
</dbReference>
<dbReference type="GO" id="GO:0043065">
    <property type="term" value="P:positive regulation of apoptotic process"/>
    <property type="evidence" value="ECO:0007669"/>
    <property type="project" value="UniProtKB-ARBA"/>
</dbReference>
<keyword evidence="9" id="KW-0053">Apoptosis</keyword>
<dbReference type="PANTHER" id="PTHR11905:SF13">
    <property type="entry name" value="DISINTEGRIN AND METALLOPROTEINASE DOMAIN-CONTAINING PROTEIN 23"/>
    <property type="match status" value="1"/>
</dbReference>
<dbReference type="InterPro" id="IPR036436">
    <property type="entry name" value="Disintegrin_dom_sf"/>
</dbReference>
<dbReference type="InterPro" id="IPR001875">
    <property type="entry name" value="DED_dom"/>
</dbReference>
<evidence type="ECO:0000256" key="8">
    <source>
        <dbReference type="ARBA" id="ARBA00022692"/>
    </source>
</evidence>
<keyword evidence="10" id="KW-0732">Signal</keyword>
<evidence type="ECO:0000256" key="20">
    <source>
        <dbReference type="ARBA" id="ARBA00051626"/>
    </source>
</evidence>
<dbReference type="GO" id="GO:0006915">
    <property type="term" value="P:apoptotic process"/>
    <property type="evidence" value="ECO:0007669"/>
    <property type="project" value="UniProtKB-KW"/>
</dbReference>
<evidence type="ECO:0000259" key="30">
    <source>
        <dbReference type="PROSITE" id="PS50215"/>
    </source>
</evidence>
<dbReference type="Gene3D" id="3.40.390.10">
    <property type="entry name" value="Collagenase (Catalytic Domain)"/>
    <property type="match status" value="1"/>
</dbReference>
<dbReference type="STRING" id="623744.A0A553QG29"/>
<evidence type="ECO:0000259" key="28">
    <source>
        <dbReference type="PROSITE" id="PS50208"/>
    </source>
</evidence>
<dbReference type="CDD" id="cd08792">
    <property type="entry name" value="DED_Caspase_8_10_r1"/>
    <property type="match status" value="1"/>
</dbReference>
<dbReference type="InterPro" id="IPR011029">
    <property type="entry name" value="DEATH-like_dom_sf"/>
</dbReference>
<accession>A0A553QG29</accession>
<feature type="compositionally biased region" description="Basic and acidic residues" evidence="25">
    <location>
        <begin position="249"/>
        <end position="259"/>
    </location>
</feature>
<dbReference type="Pfam" id="PF01335">
    <property type="entry name" value="DED"/>
    <property type="match status" value="2"/>
</dbReference>
<organism evidence="31 32">
    <name type="scientific">Danionella cerebrum</name>
    <dbReference type="NCBI Taxonomy" id="2873325"/>
    <lineage>
        <taxon>Eukaryota</taxon>
        <taxon>Metazoa</taxon>
        <taxon>Chordata</taxon>
        <taxon>Craniata</taxon>
        <taxon>Vertebrata</taxon>
        <taxon>Euteleostomi</taxon>
        <taxon>Actinopterygii</taxon>
        <taxon>Neopterygii</taxon>
        <taxon>Teleostei</taxon>
        <taxon>Ostariophysi</taxon>
        <taxon>Cypriniformes</taxon>
        <taxon>Danionidae</taxon>
        <taxon>Danioninae</taxon>
        <taxon>Danionella</taxon>
    </lineage>
</organism>
<dbReference type="PROSITE" id="PS50208">
    <property type="entry name" value="CASPASE_P20"/>
    <property type="match status" value="1"/>
</dbReference>
<dbReference type="InterPro" id="IPR033139">
    <property type="entry name" value="Caspase_cys_AS"/>
</dbReference>
<dbReference type="PROSITE" id="PS50214">
    <property type="entry name" value="DISINTEGRIN_2"/>
    <property type="match status" value="1"/>
</dbReference>
<dbReference type="InterPro" id="IPR016129">
    <property type="entry name" value="Caspase_his_AS"/>
</dbReference>
<evidence type="ECO:0000256" key="11">
    <source>
        <dbReference type="ARBA" id="ARBA00022737"/>
    </source>
</evidence>
<dbReference type="Proteomes" id="UP000316079">
    <property type="component" value="Unassembled WGS sequence"/>
</dbReference>
<dbReference type="InterPro" id="IPR001762">
    <property type="entry name" value="Disintegrin_dom"/>
</dbReference>
<dbReference type="Pfam" id="PF00200">
    <property type="entry name" value="Disintegrin"/>
    <property type="match status" value="1"/>
</dbReference>
<feature type="domain" description="DED" evidence="26">
    <location>
        <begin position="768"/>
        <end position="846"/>
    </location>
</feature>
<evidence type="ECO:0000256" key="15">
    <source>
        <dbReference type="ARBA" id="ARBA00023136"/>
    </source>
</evidence>
<keyword evidence="18" id="KW-0325">Glycoprotein</keyword>
<feature type="domain" description="DED" evidence="26">
    <location>
        <begin position="859"/>
        <end position="921"/>
    </location>
</feature>
<comment type="caution">
    <text evidence="31">The sequence shown here is derived from an EMBL/GenBank/DDBJ whole genome shotgun (WGS) entry which is preliminary data.</text>
</comment>
<feature type="domain" description="Disintegrin" evidence="29">
    <location>
        <begin position="478"/>
        <end position="552"/>
    </location>
</feature>
<dbReference type="SMART" id="SM00050">
    <property type="entry name" value="DISIN"/>
    <property type="match status" value="1"/>
</dbReference>
<feature type="domain" description="Caspase family p20" evidence="28">
    <location>
        <begin position="1036"/>
        <end position="1160"/>
    </location>
</feature>
<comment type="caution">
    <text evidence="23">Lacks conserved residue(s) required for the propagation of feature annotation.</text>
</comment>
<evidence type="ECO:0000256" key="14">
    <source>
        <dbReference type="ARBA" id="ARBA00022989"/>
    </source>
</evidence>
<comment type="subcellular location">
    <subcellularLocation>
        <location evidence="3">Cytoplasm</location>
    </subcellularLocation>
    <subcellularLocation>
        <location evidence="2">Membrane</location>
        <topology evidence="2">Single-pass type I membrane protein</topology>
    </subcellularLocation>
    <subcellularLocation>
        <location evidence="1">Nucleus</location>
    </subcellularLocation>
</comment>
<evidence type="ECO:0000256" key="6">
    <source>
        <dbReference type="ARBA" id="ARBA00022553"/>
    </source>
</evidence>
<dbReference type="SUPFAM" id="SSF57552">
    <property type="entry name" value="Blood coagulation inhibitor (disintegrin)"/>
    <property type="match status" value="1"/>
</dbReference>
<dbReference type="GO" id="GO:0004222">
    <property type="term" value="F:metalloendopeptidase activity"/>
    <property type="evidence" value="ECO:0007669"/>
    <property type="project" value="InterPro"/>
</dbReference>
<dbReference type="SUPFAM" id="SSF52129">
    <property type="entry name" value="Caspase-like"/>
    <property type="match status" value="1"/>
</dbReference>
<keyword evidence="8" id="KW-0812">Transmembrane</keyword>
<dbReference type="Pfam" id="PF08516">
    <property type="entry name" value="ADAM_CR"/>
    <property type="match status" value="1"/>
</dbReference>
<keyword evidence="19" id="KW-0539">Nucleus</keyword>
<dbReference type="InterPro" id="IPR015917">
    <property type="entry name" value="Pept_C14A"/>
</dbReference>
<evidence type="ECO:0000256" key="17">
    <source>
        <dbReference type="ARBA" id="ARBA00023157"/>
    </source>
</evidence>
<keyword evidence="12" id="KW-0378">Hydrolase</keyword>
<name>A0A553QG29_9TELE</name>
<evidence type="ECO:0000256" key="4">
    <source>
        <dbReference type="ARBA" id="ARBA00010134"/>
    </source>
</evidence>
<dbReference type="PRINTS" id="PR00376">
    <property type="entry name" value="IL1BCENZYME"/>
</dbReference>
<dbReference type="GO" id="GO:0010467">
    <property type="term" value="P:gene expression"/>
    <property type="evidence" value="ECO:0007669"/>
    <property type="project" value="UniProtKB-ARBA"/>
</dbReference>
<evidence type="ECO:0000256" key="24">
    <source>
        <dbReference type="RuleBase" id="RU003971"/>
    </source>
</evidence>
<dbReference type="PROSITE" id="PS50207">
    <property type="entry name" value="CASPASE_P10"/>
    <property type="match status" value="1"/>
</dbReference>
<dbReference type="PROSITE" id="PS50215">
    <property type="entry name" value="ADAM_MEPRO"/>
    <property type="match status" value="1"/>
</dbReference>
<dbReference type="InterPro" id="IPR002138">
    <property type="entry name" value="Pept_C14_p10"/>
</dbReference>
<dbReference type="PROSITE" id="PS01121">
    <property type="entry name" value="CASPASE_HIS"/>
    <property type="match status" value="1"/>
</dbReference>
<comment type="catalytic activity">
    <reaction evidence="20">
        <text>Strict requirement for Asp at position P1 and has a preferred cleavage sequence of (Leu/Asp/Val)-Glu-Thr-Asp-|-(Gly/Ser/Ala).</text>
        <dbReference type="EC" id="3.4.22.61"/>
    </reaction>
</comment>
<dbReference type="Pfam" id="PF01562">
    <property type="entry name" value="Pep_M12B_propep"/>
    <property type="match status" value="1"/>
</dbReference>
<dbReference type="InterPro" id="IPR024079">
    <property type="entry name" value="MetalloPept_cat_dom_sf"/>
</dbReference>
<keyword evidence="16" id="KW-0865">Zymogen</keyword>
<dbReference type="InterPro" id="IPR001590">
    <property type="entry name" value="Peptidase_M12B"/>
</dbReference>
<dbReference type="EMBL" id="SRMA01026018">
    <property type="protein sequence ID" value="TRY88877.1"/>
    <property type="molecule type" value="Genomic_DNA"/>
</dbReference>
<feature type="domain" description="Peptidase M12B" evidence="30">
    <location>
        <begin position="275"/>
        <end position="472"/>
    </location>
</feature>
<evidence type="ECO:0000256" key="9">
    <source>
        <dbReference type="ARBA" id="ARBA00022703"/>
    </source>
</evidence>
<keyword evidence="5" id="KW-0963">Cytoplasm</keyword>
<evidence type="ECO:0000256" key="2">
    <source>
        <dbReference type="ARBA" id="ARBA00004479"/>
    </source>
</evidence>
<evidence type="ECO:0000256" key="10">
    <source>
        <dbReference type="ARBA" id="ARBA00022729"/>
    </source>
</evidence>
<dbReference type="Pfam" id="PF00656">
    <property type="entry name" value="Peptidase_C14"/>
    <property type="match status" value="1"/>
</dbReference>
<dbReference type="Gene3D" id="4.10.70.10">
    <property type="entry name" value="Disintegrin domain"/>
    <property type="match status" value="1"/>
</dbReference>
<keyword evidence="14" id="KW-1133">Transmembrane helix</keyword>
<evidence type="ECO:0000256" key="16">
    <source>
        <dbReference type="ARBA" id="ARBA00023145"/>
    </source>
</evidence>
<dbReference type="EC" id="3.4.22.61" evidence="21"/>
<evidence type="ECO:0000256" key="5">
    <source>
        <dbReference type="ARBA" id="ARBA00022490"/>
    </source>
</evidence>
<evidence type="ECO:0000256" key="7">
    <source>
        <dbReference type="ARBA" id="ARBA00022670"/>
    </source>
</evidence>
<dbReference type="PROSITE" id="PS01122">
    <property type="entry name" value="CASPASE_CYS"/>
    <property type="match status" value="1"/>
</dbReference>
<evidence type="ECO:0000256" key="22">
    <source>
        <dbReference type="ARBA" id="ARBA00068172"/>
    </source>
</evidence>
<comment type="similarity">
    <text evidence="4 24">Belongs to the peptidase C14A family.</text>
</comment>
<keyword evidence="6" id="KW-0597">Phosphoprotein</keyword>
<evidence type="ECO:0000256" key="18">
    <source>
        <dbReference type="ARBA" id="ARBA00023180"/>
    </source>
</evidence>
<evidence type="ECO:0000256" key="1">
    <source>
        <dbReference type="ARBA" id="ARBA00004123"/>
    </source>
</evidence>
<feature type="non-terminal residue" evidence="31">
    <location>
        <position position="1"/>
    </location>
</feature>
<dbReference type="GO" id="GO:0004197">
    <property type="term" value="F:cysteine-type endopeptidase activity"/>
    <property type="evidence" value="ECO:0007669"/>
    <property type="project" value="InterPro"/>
</dbReference>
<feature type="domain" description="Caspase family p10" evidence="27">
    <location>
        <begin position="1184"/>
        <end position="1273"/>
    </location>
</feature>
<evidence type="ECO:0000313" key="32">
    <source>
        <dbReference type="Proteomes" id="UP000316079"/>
    </source>
</evidence>
<evidence type="ECO:0000256" key="21">
    <source>
        <dbReference type="ARBA" id="ARBA00066479"/>
    </source>
</evidence>
<dbReference type="GO" id="GO:0005737">
    <property type="term" value="C:cytoplasm"/>
    <property type="evidence" value="ECO:0007669"/>
    <property type="project" value="UniProtKB-SubCell"/>
</dbReference>
<dbReference type="GO" id="GO:0032991">
    <property type="term" value="C:protein-containing complex"/>
    <property type="evidence" value="ECO:0007669"/>
    <property type="project" value="UniProtKB-ARBA"/>
</dbReference>
<dbReference type="SUPFAM" id="SSF55486">
    <property type="entry name" value="Metalloproteases ('zincins'), catalytic domain"/>
    <property type="match status" value="1"/>
</dbReference>
<evidence type="ECO:0000256" key="25">
    <source>
        <dbReference type="SAM" id="MobiDB-lite"/>
    </source>
</evidence>
<dbReference type="OrthoDB" id="5951731at2759"/>
<keyword evidence="32" id="KW-1185">Reference proteome</keyword>
<dbReference type="SMART" id="SM00115">
    <property type="entry name" value="CASc"/>
    <property type="match status" value="1"/>
</dbReference>